<keyword evidence="3 5" id="KW-1133">Transmembrane helix</keyword>
<keyword evidence="7" id="KW-1185">Reference proteome</keyword>
<evidence type="ECO:0000313" key="7">
    <source>
        <dbReference type="Proteomes" id="UP001152320"/>
    </source>
</evidence>
<evidence type="ECO:0000256" key="1">
    <source>
        <dbReference type="ARBA" id="ARBA00004141"/>
    </source>
</evidence>
<keyword evidence="4 5" id="KW-0472">Membrane</keyword>
<gene>
    <name evidence="6" type="ORF">HOLleu_26839</name>
</gene>
<name>A0A9Q1BPQ6_HOLLE</name>
<reference evidence="6" key="1">
    <citation type="submission" date="2021-10" db="EMBL/GenBank/DDBJ databases">
        <title>Tropical sea cucumber genome reveals ecological adaptation and Cuvierian tubules defense mechanism.</title>
        <authorList>
            <person name="Chen T."/>
        </authorList>
    </citation>
    <scope>NUCLEOTIDE SEQUENCE</scope>
    <source>
        <strain evidence="6">Nanhai2018</strain>
        <tissue evidence="6">Muscle</tissue>
    </source>
</reference>
<evidence type="ECO:0000256" key="4">
    <source>
        <dbReference type="ARBA" id="ARBA00023136"/>
    </source>
</evidence>
<sequence>MLQSVYLAGPFVGGILFGYLSDRFVQSFVYYGLSLGTSSLGANEFVAFCISGAVEIVAYTASIYTMKHPGIKISTGISDGRCWCRMFGNQTCPYAAGAIRVTVAMIGKFAISTTFSNIYLHTAEIFLNH</sequence>
<comment type="subcellular location">
    <subcellularLocation>
        <location evidence="1">Membrane</location>
        <topology evidence="1">Multi-pass membrane protein</topology>
    </subcellularLocation>
</comment>
<comment type="caution">
    <text evidence="6">The sequence shown here is derived from an EMBL/GenBank/DDBJ whole genome shotgun (WGS) entry which is preliminary data.</text>
</comment>
<dbReference type="OrthoDB" id="5296287at2759"/>
<feature type="transmembrane region" description="Helical" evidence="5">
    <location>
        <begin position="45"/>
        <end position="64"/>
    </location>
</feature>
<keyword evidence="2 5" id="KW-0812">Transmembrane</keyword>
<feature type="transmembrane region" description="Helical" evidence="5">
    <location>
        <begin position="5"/>
        <end position="25"/>
    </location>
</feature>
<evidence type="ECO:0000256" key="2">
    <source>
        <dbReference type="ARBA" id="ARBA00022692"/>
    </source>
</evidence>
<dbReference type="PANTHER" id="PTHR24064">
    <property type="entry name" value="SOLUTE CARRIER FAMILY 22 MEMBER"/>
    <property type="match status" value="1"/>
</dbReference>
<accession>A0A9Q1BPQ6</accession>
<evidence type="ECO:0000256" key="3">
    <source>
        <dbReference type="ARBA" id="ARBA00022989"/>
    </source>
</evidence>
<dbReference type="EMBL" id="JAIZAY010000013">
    <property type="protein sequence ID" value="KAJ8030414.1"/>
    <property type="molecule type" value="Genomic_DNA"/>
</dbReference>
<protein>
    <submittedName>
        <fullName evidence="6">Organic cation transporter protein</fullName>
    </submittedName>
</protein>
<organism evidence="6 7">
    <name type="scientific">Holothuria leucospilota</name>
    <name type="common">Black long sea cucumber</name>
    <name type="synonym">Mertensiothuria leucospilota</name>
    <dbReference type="NCBI Taxonomy" id="206669"/>
    <lineage>
        <taxon>Eukaryota</taxon>
        <taxon>Metazoa</taxon>
        <taxon>Echinodermata</taxon>
        <taxon>Eleutherozoa</taxon>
        <taxon>Echinozoa</taxon>
        <taxon>Holothuroidea</taxon>
        <taxon>Aspidochirotacea</taxon>
        <taxon>Aspidochirotida</taxon>
        <taxon>Holothuriidae</taxon>
        <taxon>Holothuria</taxon>
    </lineage>
</organism>
<evidence type="ECO:0000313" key="6">
    <source>
        <dbReference type="EMBL" id="KAJ8030414.1"/>
    </source>
</evidence>
<proteinExistence type="predicted"/>
<dbReference type="GO" id="GO:0016020">
    <property type="term" value="C:membrane"/>
    <property type="evidence" value="ECO:0007669"/>
    <property type="project" value="UniProtKB-SubCell"/>
</dbReference>
<dbReference type="Proteomes" id="UP001152320">
    <property type="component" value="Chromosome 13"/>
</dbReference>
<evidence type="ECO:0000256" key="5">
    <source>
        <dbReference type="SAM" id="Phobius"/>
    </source>
</evidence>
<dbReference type="AlphaFoldDB" id="A0A9Q1BPQ6"/>